<evidence type="ECO:0000259" key="5">
    <source>
        <dbReference type="PROSITE" id="PS51635"/>
    </source>
</evidence>
<dbReference type="Gene3D" id="3.40.1090.10">
    <property type="entry name" value="Cytosolic phospholipase A2 catalytic domain"/>
    <property type="match status" value="1"/>
</dbReference>
<dbReference type="AlphaFoldDB" id="A0A9N8H3Q4"/>
<feature type="short sequence motif" description="GXGXXG" evidence="4">
    <location>
        <begin position="223"/>
        <end position="228"/>
    </location>
</feature>
<sequence length="624" mass="69610">MGIFLSTSSSNAAVPRGCSVKANHGIRNIQCWILALLWGIPALVVAFVPGTTKSIRWPANQPNLFMSVVPHDMPTANGNSSPSTTPRVSRRVRFLNSFGFTSTASAIKKKNEEKQAAVAKVATRTSTEPATSPTQYNISTVQDLNDYFQDKERRFRDDKGDIDYQPLLNSLYVQGDTQHIGSTEDLDYVHPVAQLLHERRRTHSQPNATTRPDNFKIALAIEGGGMRGCVSAGMVSAIHYLNLSDAFDVIYGSSAGSIVGSYLITRQLPWFGPEVYYDALTTAGRQFIDTRRLLRCLGLGLLDPRLVKDVLTRPEEGKPVLNLSYLLKRTLQENKPLDWNKFVEMQKVQPLKVVASGLKSEKAIIMDMANGSFETLDELSSCMHASCLLPGLAGPMMNLNRTAVATNQTGQKVIVGNNLKDDCMEPLADSLLYEPLPFRAAIREGATHVVTIRSRPDGTDVSGKGSFFEKLIFKRFLLRKNWLPKIYKYLRAQMHKKVYSEDVLYLNQHANSTRDYRSTAEPHILTMALPPGSSEVTKLETARLEIFEGLRRGFARAYDALVEDPRERGRGAEVAKEAFPDEILDYDPLEYTSDKRESAFSMYLRENDVVPNIWGSSSSTTIKQ</sequence>
<dbReference type="GO" id="GO:0052689">
    <property type="term" value="F:carboxylic ester hydrolase activity"/>
    <property type="evidence" value="ECO:0007669"/>
    <property type="project" value="UniProtKB-ARBA"/>
</dbReference>
<dbReference type="OrthoDB" id="45309at2759"/>
<dbReference type="GO" id="GO:0016298">
    <property type="term" value="F:lipase activity"/>
    <property type="evidence" value="ECO:0007669"/>
    <property type="project" value="UniProtKB-ARBA"/>
</dbReference>
<accession>A0A9N8H3Q4</accession>
<dbReference type="GO" id="GO:0016042">
    <property type="term" value="P:lipid catabolic process"/>
    <property type="evidence" value="ECO:0007669"/>
    <property type="project" value="UniProtKB-KW"/>
</dbReference>
<dbReference type="InterPro" id="IPR016035">
    <property type="entry name" value="Acyl_Trfase/lysoPLipase"/>
</dbReference>
<proteinExistence type="predicted"/>
<keyword evidence="2" id="KW-0442">Lipid degradation</keyword>
<evidence type="ECO:0000313" key="7">
    <source>
        <dbReference type="Proteomes" id="UP001153069"/>
    </source>
</evidence>
<dbReference type="PANTHER" id="PTHR14226">
    <property type="entry name" value="NEUROPATHY TARGET ESTERASE/SWISS CHEESE D.MELANOGASTER"/>
    <property type="match status" value="1"/>
</dbReference>
<evidence type="ECO:0000313" key="6">
    <source>
        <dbReference type="EMBL" id="CAB9498717.1"/>
    </source>
</evidence>
<dbReference type="InterPro" id="IPR002641">
    <property type="entry name" value="PNPLA_dom"/>
</dbReference>
<organism evidence="6 7">
    <name type="scientific">Seminavis robusta</name>
    <dbReference type="NCBI Taxonomy" id="568900"/>
    <lineage>
        <taxon>Eukaryota</taxon>
        <taxon>Sar</taxon>
        <taxon>Stramenopiles</taxon>
        <taxon>Ochrophyta</taxon>
        <taxon>Bacillariophyta</taxon>
        <taxon>Bacillariophyceae</taxon>
        <taxon>Bacillariophycidae</taxon>
        <taxon>Naviculales</taxon>
        <taxon>Naviculaceae</taxon>
        <taxon>Seminavis</taxon>
    </lineage>
</organism>
<dbReference type="Proteomes" id="UP001153069">
    <property type="component" value="Unassembled WGS sequence"/>
</dbReference>
<comment type="caution">
    <text evidence="4">Lacks conserved residue(s) required for the propagation of feature annotation.</text>
</comment>
<evidence type="ECO:0000256" key="1">
    <source>
        <dbReference type="ARBA" id="ARBA00022801"/>
    </source>
</evidence>
<dbReference type="PANTHER" id="PTHR14226:SF64">
    <property type="entry name" value="PNPLA DOMAIN-CONTAINING PROTEIN"/>
    <property type="match status" value="1"/>
</dbReference>
<protein>
    <submittedName>
        <fullName evidence="6">Patatin-like phospholipase</fullName>
    </submittedName>
</protein>
<dbReference type="PROSITE" id="PS51635">
    <property type="entry name" value="PNPLA"/>
    <property type="match status" value="1"/>
</dbReference>
<feature type="domain" description="PNPLA" evidence="5">
    <location>
        <begin position="219"/>
        <end position="428"/>
    </location>
</feature>
<reference evidence="6" key="1">
    <citation type="submission" date="2020-06" db="EMBL/GenBank/DDBJ databases">
        <authorList>
            <consortium name="Plant Systems Biology data submission"/>
        </authorList>
    </citation>
    <scope>NUCLEOTIDE SEQUENCE</scope>
    <source>
        <strain evidence="6">D6</strain>
    </source>
</reference>
<keyword evidence="3" id="KW-0443">Lipid metabolism</keyword>
<keyword evidence="1" id="KW-0378">Hydrolase</keyword>
<comment type="caution">
    <text evidence="6">The sequence shown here is derived from an EMBL/GenBank/DDBJ whole genome shotgun (WGS) entry which is preliminary data.</text>
</comment>
<gene>
    <name evidence="6" type="ORF">SEMRO_43_G026420.1</name>
</gene>
<dbReference type="EMBL" id="CAICTM010000043">
    <property type="protein sequence ID" value="CAB9498717.1"/>
    <property type="molecule type" value="Genomic_DNA"/>
</dbReference>
<name>A0A9N8H3Q4_9STRA</name>
<evidence type="ECO:0000256" key="2">
    <source>
        <dbReference type="ARBA" id="ARBA00022963"/>
    </source>
</evidence>
<evidence type="ECO:0000256" key="4">
    <source>
        <dbReference type="PROSITE-ProRule" id="PRU01161"/>
    </source>
</evidence>
<evidence type="ECO:0000256" key="3">
    <source>
        <dbReference type="ARBA" id="ARBA00023098"/>
    </source>
</evidence>
<keyword evidence="7" id="KW-1185">Reference proteome</keyword>
<dbReference type="Pfam" id="PF01734">
    <property type="entry name" value="Patatin"/>
    <property type="match status" value="1"/>
</dbReference>
<feature type="short sequence motif" description="GXSXG" evidence="4">
    <location>
        <begin position="252"/>
        <end position="256"/>
    </location>
</feature>
<dbReference type="InterPro" id="IPR050301">
    <property type="entry name" value="NTE"/>
</dbReference>
<dbReference type="SUPFAM" id="SSF52151">
    <property type="entry name" value="FabD/lysophospholipase-like"/>
    <property type="match status" value="1"/>
</dbReference>